<organism evidence="2">
    <name type="scientific">Chrysotila carterae</name>
    <name type="common">Marine alga</name>
    <name type="synonym">Syracosphaera carterae</name>
    <dbReference type="NCBI Taxonomy" id="13221"/>
    <lineage>
        <taxon>Eukaryota</taxon>
        <taxon>Haptista</taxon>
        <taxon>Haptophyta</taxon>
        <taxon>Prymnesiophyceae</taxon>
        <taxon>Isochrysidales</taxon>
        <taxon>Isochrysidaceae</taxon>
        <taxon>Chrysotila</taxon>
    </lineage>
</organism>
<keyword evidence="1" id="KW-0732">Signal</keyword>
<evidence type="ECO:0000313" key="2">
    <source>
        <dbReference type="EMBL" id="CAE0753235.1"/>
    </source>
</evidence>
<dbReference type="Gene3D" id="2.40.70.10">
    <property type="entry name" value="Acid Proteases"/>
    <property type="match status" value="1"/>
</dbReference>
<dbReference type="Pfam" id="PF13650">
    <property type="entry name" value="Asp_protease_2"/>
    <property type="match status" value="1"/>
</dbReference>
<name>A0A7S4EU65_CHRCT</name>
<dbReference type="AlphaFoldDB" id="A0A7S4EU65"/>
<sequence>MRAGHSSALQLMLAITGAALNAAYIVTSAAGRPIATHVTATAVSERAGLIVMGRPLRAAEVKRRLRRFNIATDGLFEAEALRAALAKSVPEALGSGHAVPLTRLGASRGAMGAGVVVDESKCFWAVRLETEVAAADASPLLFVLDSAASHSLISTDAARALGASATGVTATSATATADTRQQGLSQVDLGKVRLSDGFECGALQPVVMDVPVAAAGLLGLDFLSRFDIELVLERAMPRAVFHPKGTARSADSGITRGMSCLKGRRLPRSGLIVVPLRMKAAAPYSSSSSVTSRASPPIETLVDLGSSSTVCNWAALKAAGIDRDDPRVRLTDNVIAGASGEPVRVSEVKLTLCFDTDNGSERVVKMGVADLPIFSMLGLNGPMVVLGLDAIGGDDTRAAPARVVMAAAEDSFWISQQAA</sequence>
<protein>
    <recommendedName>
        <fullName evidence="3">Peptidase A2 domain-containing protein</fullName>
    </recommendedName>
</protein>
<gene>
    <name evidence="2" type="ORF">PCAR00345_LOCUS5822</name>
</gene>
<reference evidence="2" key="1">
    <citation type="submission" date="2021-01" db="EMBL/GenBank/DDBJ databases">
        <authorList>
            <person name="Corre E."/>
            <person name="Pelletier E."/>
            <person name="Niang G."/>
            <person name="Scheremetjew M."/>
            <person name="Finn R."/>
            <person name="Kale V."/>
            <person name="Holt S."/>
            <person name="Cochrane G."/>
            <person name="Meng A."/>
            <person name="Brown T."/>
            <person name="Cohen L."/>
        </authorList>
    </citation>
    <scope>NUCLEOTIDE SEQUENCE</scope>
    <source>
        <strain evidence="2">CCMP645</strain>
    </source>
</reference>
<dbReference type="InterPro" id="IPR021109">
    <property type="entry name" value="Peptidase_aspartic_dom_sf"/>
</dbReference>
<feature type="signal peptide" evidence="1">
    <location>
        <begin position="1"/>
        <end position="23"/>
    </location>
</feature>
<proteinExistence type="predicted"/>
<accession>A0A7S4EU65</accession>
<feature type="chain" id="PRO_5031276308" description="Peptidase A2 domain-containing protein" evidence="1">
    <location>
        <begin position="24"/>
        <end position="419"/>
    </location>
</feature>
<dbReference type="EMBL" id="HBIZ01009868">
    <property type="protein sequence ID" value="CAE0753235.1"/>
    <property type="molecule type" value="Transcribed_RNA"/>
</dbReference>
<evidence type="ECO:0000256" key="1">
    <source>
        <dbReference type="SAM" id="SignalP"/>
    </source>
</evidence>
<evidence type="ECO:0008006" key="3">
    <source>
        <dbReference type="Google" id="ProtNLM"/>
    </source>
</evidence>